<dbReference type="SUPFAM" id="SSF52980">
    <property type="entry name" value="Restriction endonuclease-like"/>
    <property type="match status" value="1"/>
</dbReference>
<accession>A0A839RK26</accession>
<protein>
    <recommendedName>
        <fullName evidence="3">DUF559 domain-containing protein</fullName>
    </recommendedName>
</protein>
<sequence>MTTPRSTSPVRRRGVQVRHRDLHTADLTMHRHLPLTALPLTVIEAAVLLDDAAVVDRALQQRIVTLGELDSAHERNKGRRGSKTAAKLLKTARSGGASEGERLLHRLLREAGITGWKPHVRACGFEIDVAFDTQRVAIEVDGWAWHAAFCDMYTRRAGVNITKRRYARPRCAAVLTSSRDMEIGGYLQSV</sequence>
<organism evidence="1 2">
    <name type="scientific">Hoyosella altamirensis</name>
    <dbReference type="NCBI Taxonomy" id="616997"/>
    <lineage>
        <taxon>Bacteria</taxon>
        <taxon>Bacillati</taxon>
        <taxon>Actinomycetota</taxon>
        <taxon>Actinomycetes</taxon>
        <taxon>Mycobacteriales</taxon>
        <taxon>Hoyosellaceae</taxon>
        <taxon>Hoyosella</taxon>
    </lineage>
</organism>
<evidence type="ECO:0000313" key="1">
    <source>
        <dbReference type="EMBL" id="MBB3037015.1"/>
    </source>
</evidence>
<reference evidence="1 2" key="1">
    <citation type="submission" date="2020-08" db="EMBL/GenBank/DDBJ databases">
        <title>Sequencing the genomes of 1000 actinobacteria strains.</title>
        <authorList>
            <person name="Klenk H.-P."/>
        </authorList>
    </citation>
    <scope>NUCLEOTIDE SEQUENCE [LARGE SCALE GENOMIC DNA]</scope>
    <source>
        <strain evidence="1 2">DSM 45258</strain>
    </source>
</reference>
<gene>
    <name evidence="1" type="ORF">FHU29_001449</name>
</gene>
<dbReference type="InterPro" id="IPR011335">
    <property type="entry name" value="Restrct_endonuc-II-like"/>
</dbReference>
<dbReference type="Proteomes" id="UP000567922">
    <property type="component" value="Unassembled WGS sequence"/>
</dbReference>
<proteinExistence type="predicted"/>
<evidence type="ECO:0000313" key="2">
    <source>
        <dbReference type="Proteomes" id="UP000567922"/>
    </source>
</evidence>
<evidence type="ECO:0008006" key="3">
    <source>
        <dbReference type="Google" id="ProtNLM"/>
    </source>
</evidence>
<dbReference type="AlphaFoldDB" id="A0A839RK26"/>
<dbReference type="Gene3D" id="3.40.960.10">
    <property type="entry name" value="VSR Endonuclease"/>
    <property type="match status" value="1"/>
</dbReference>
<name>A0A839RK26_9ACTN</name>
<dbReference type="RefSeq" id="WP_232323069.1">
    <property type="nucleotide sequence ID" value="NZ_BDDI01000020.1"/>
</dbReference>
<comment type="caution">
    <text evidence="1">The sequence shown here is derived from an EMBL/GenBank/DDBJ whole genome shotgun (WGS) entry which is preliminary data.</text>
</comment>
<dbReference type="EMBL" id="JACHWS010000001">
    <property type="protein sequence ID" value="MBB3037015.1"/>
    <property type="molecule type" value="Genomic_DNA"/>
</dbReference>
<keyword evidence="2" id="KW-1185">Reference proteome</keyword>